<proteinExistence type="predicted"/>
<feature type="compositionally biased region" description="Low complexity" evidence="1">
    <location>
        <begin position="79"/>
        <end position="97"/>
    </location>
</feature>
<dbReference type="GeneID" id="92209695"/>
<dbReference type="PANTHER" id="PTHR47791:SF3">
    <property type="entry name" value="MEIOTICALLY UP-REGULATED GENE 191 PROTEIN"/>
    <property type="match status" value="1"/>
</dbReference>
<reference evidence="2 3" key="1">
    <citation type="submission" date="2024-03" db="EMBL/GenBank/DDBJ databases">
        <authorList>
            <person name="Brejova B."/>
        </authorList>
    </citation>
    <scope>NUCLEOTIDE SEQUENCE [LARGE SCALE GENOMIC DNA]</scope>
    <source>
        <strain evidence="2 3">CBS 14171</strain>
    </source>
</reference>
<name>A0ABP0ZVD7_9ASCO</name>
<dbReference type="InterPro" id="IPR008928">
    <property type="entry name" value="6-hairpin_glycosidase_sf"/>
</dbReference>
<organism evidence="2 3">
    <name type="scientific">Lodderomyces beijingensis</name>
    <dbReference type="NCBI Taxonomy" id="1775926"/>
    <lineage>
        <taxon>Eukaryota</taxon>
        <taxon>Fungi</taxon>
        <taxon>Dikarya</taxon>
        <taxon>Ascomycota</taxon>
        <taxon>Saccharomycotina</taxon>
        <taxon>Pichiomycetes</taxon>
        <taxon>Debaryomycetaceae</taxon>
        <taxon>Candida/Lodderomyces clade</taxon>
        <taxon>Lodderomyces</taxon>
    </lineage>
</organism>
<dbReference type="PANTHER" id="PTHR47791">
    <property type="entry name" value="MEIOTICALLY UP-REGULATED GENE 191 PROTEIN"/>
    <property type="match status" value="1"/>
</dbReference>
<dbReference type="SUPFAM" id="SSF48208">
    <property type="entry name" value="Six-hairpin glycosidases"/>
    <property type="match status" value="1"/>
</dbReference>
<dbReference type="RefSeq" id="XP_066831437.1">
    <property type="nucleotide sequence ID" value="XM_066974726.1"/>
</dbReference>
<dbReference type="Pfam" id="PF03663">
    <property type="entry name" value="Glyco_hydro_76"/>
    <property type="match status" value="1"/>
</dbReference>
<sequence length="480" mass="53185">MLLPRFLVFFIFTTIVYAFPVLIKTRVAPHQIAIVTKMMNGNWWPFQTIAPSPTTPAMVTSTVTAHPNSPTQPPPTTTAPPSTSLSQTYSSSAGASQATPTTDLVQVVASTPQVGSAYTDTVSELWSRFHNSNGWNEDDSICNNSKSDELSLWDLAVLGKAIADTQDVSGLETTIDEIMNHLDSDTGAFSAFPNLPDQIFADDNGQILWVFIDAYKLTGNQKYLSTAEGIMKYLQTQNYNNTGGIVWQVNQNYIASISTVEAALAAVRLYEVNGDSSLIPFAEQCMNFMFKYLQDPSDHLFYDGLDKTAFSSVNKGKLTYTVGCAMSTLSLLYKHTYQRSFLNQAVTLAQAATNRNGAFYTAQKTWNNSLSYVHLLFVGFYDAFQVSSNFDEYKAEVSRQGNFVYQFLQDPEDKNLYFDMISASSTPVHRRYTNTFTNAAPNYLPDSSLFCNGNTSQHTKKSLMVNASAAQILYVMSLLS</sequence>
<evidence type="ECO:0000313" key="3">
    <source>
        <dbReference type="Proteomes" id="UP001497383"/>
    </source>
</evidence>
<keyword evidence="3" id="KW-1185">Reference proteome</keyword>
<evidence type="ECO:0008006" key="4">
    <source>
        <dbReference type="Google" id="ProtNLM"/>
    </source>
</evidence>
<dbReference type="InterPro" id="IPR005198">
    <property type="entry name" value="Glyco_hydro_76"/>
</dbReference>
<protein>
    <recommendedName>
        <fullName evidence="4">Alpha-1,6-mannanase</fullName>
    </recommendedName>
</protein>
<accession>A0ABP0ZVD7</accession>
<gene>
    <name evidence="2" type="ORF">LODBEIA_P44990</name>
</gene>
<dbReference type="Proteomes" id="UP001497383">
    <property type="component" value="Chromosome 5"/>
</dbReference>
<dbReference type="InterPro" id="IPR053169">
    <property type="entry name" value="MUG_Protein"/>
</dbReference>
<evidence type="ECO:0000313" key="2">
    <source>
        <dbReference type="EMBL" id="CAK9440399.1"/>
    </source>
</evidence>
<dbReference type="EMBL" id="OZ022409">
    <property type="protein sequence ID" value="CAK9440399.1"/>
    <property type="molecule type" value="Genomic_DNA"/>
</dbReference>
<dbReference type="Gene3D" id="1.50.10.20">
    <property type="match status" value="1"/>
</dbReference>
<evidence type="ECO:0000256" key="1">
    <source>
        <dbReference type="SAM" id="MobiDB-lite"/>
    </source>
</evidence>
<feature type="region of interest" description="Disordered" evidence="1">
    <location>
        <begin position="57"/>
        <end position="97"/>
    </location>
</feature>